<sequence length="224" mass="24468">MVCSACLAPMRPRAPAWFTPAVRVRRRLCRLPGPPPRSCCCRCCCGSPTRACTSSSGCPESAMAPSRLRCTLWAGPCDSLSLGRWSRSLQRPLWSPRPSLPVLHPWHQTPAGHALTAVVAHTGFFTTVAATLCSRPVCWAATAWPRRPATRCGSCSSTKTARLCDLESMCGHQATAHAHHWPHIENTCWLPGDTSALMAHRTGYCCLRLAMLGFGVLRRTAEFD</sequence>
<evidence type="ECO:0000313" key="2">
    <source>
        <dbReference type="Proteomes" id="UP000234681"/>
    </source>
</evidence>
<dbReference type="AlphaFoldDB" id="A6K8M2"/>
<gene>
    <name evidence="1" type="primary">Adamtsl5_predicted</name>
    <name evidence="1" type="ORF">rCG_29150</name>
</gene>
<proteinExistence type="predicted"/>
<evidence type="ECO:0000313" key="1">
    <source>
        <dbReference type="EMBL" id="EDL89290.1"/>
    </source>
</evidence>
<reference evidence="2" key="1">
    <citation type="submission" date="2005-09" db="EMBL/GenBank/DDBJ databases">
        <authorList>
            <person name="Mural R.J."/>
            <person name="Li P.W."/>
            <person name="Adams M.D."/>
            <person name="Amanatides P.G."/>
            <person name="Baden-Tillson H."/>
            <person name="Barnstead M."/>
            <person name="Chin S.H."/>
            <person name="Dew I."/>
            <person name="Evans C.A."/>
            <person name="Ferriera S."/>
            <person name="Flanigan M."/>
            <person name="Fosler C."/>
            <person name="Glodek A."/>
            <person name="Gu Z."/>
            <person name="Holt R.A."/>
            <person name="Jennings D."/>
            <person name="Kraft C.L."/>
            <person name="Lu F."/>
            <person name="Nguyen T."/>
            <person name="Nusskern D.R."/>
            <person name="Pfannkoch C.M."/>
            <person name="Sitter C."/>
            <person name="Sutton G.G."/>
            <person name="Venter J.C."/>
            <person name="Wang Z."/>
            <person name="Woodage T."/>
            <person name="Zheng X.H."/>
            <person name="Zhong F."/>
        </authorList>
    </citation>
    <scope>NUCLEOTIDE SEQUENCE [LARGE SCALE GENOMIC DNA]</scope>
    <source>
        <strain>BN</strain>
        <strain evidence="2">Sprague-Dawley</strain>
    </source>
</reference>
<organism evidence="1 2">
    <name type="scientific">Rattus norvegicus</name>
    <name type="common">Rat</name>
    <dbReference type="NCBI Taxonomy" id="10116"/>
    <lineage>
        <taxon>Eukaryota</taxon>
        <taxon>Metazoa</taxon>
        <taxon>Chordata</taxon>
        <taxon>Craniata</taxon>
        <taxon>Vertebrata</taxon>
        <taxon>Euteleostomi</taxon>
        <taxon>Mammalia</taxon>
        <taxon>Eutheria</taxon>
        <taxon>Euarchontoglires</taxon>
        <taxon>Glires</taxon>
        <taxon>Rodentia</taxon>
        <taxon>Myomorpha</taxon>
        <taxon>Muroidea</taxon>
        <taxon>Muridae</taxon>
        <taxon>Murinae</taxon>
        <taxon>Rattus</taxon>
    </lineage>
</organism>
<dbReference type="Proteomes" id="UP000234681">
    <property type="component" value="Chromosome 7"/>
</dbReference>
<protein>
    <submittedName>
        <fullName evidence="1">ADAMTS-like 5 (Predicted), isoform CRA_b</fullName>
    </submittedName>
</protein>
<dbReference type="EMBL" id="CH474029">
    <property type="protein sequence ID" value="EDL89290.1"/>
    <property type="molecule type" value="Genomic_DNA"/>
</dbReference>
<name>A6K8M2_RAT</name>
<accession>A6K8M2</accession>